<dbReference type="InterPro" id="IPR000792">
    <property type="entry name" value="Tscrpt_reg_LuxR_C"/>
</dbReference>
<proteinExistence type="predicted"/>
<dbReference type="AlphaFoldDB" id="A0A4U6CMP3"/>
<evidence type="ECO:0000313" key="5">
    <source>
        <dbReference type="EMBL" id="TKT85316.1"/>
    </source>
</evidence>
<dbReference type="Pfam" id="PF00196">
    <property type="entry name" value="GerE"/>
    <property type="match status" value="1"/>
</dbReference>
<dbReference type="Proteomes" id="UP000304900">
    <property type="component" value="Unassembled WGS sequence"/>
</dbReference>
<keyword evidence="6" id="KW-1185">Reference proteome</keyword>
<evidence type="ECO:0000259" key="4">
    <source>
        <dbReference type="PROSITE" id="PS50110"/>
    </source>
</evidence>
<comment type="caution">
    <text evidence="5">The sequence shown here is derived from an EMBL/GenBank/DDBJ whole genome shotgun (WGS) entry which is preliminary data.</text>
</comment>
<name>A0A4U6CMP3_9BACT</name>
<dbReference type="OrthoDB" id="941065at2"/>
<dbReference type="InterPro" id="IPR001789">
    <property type="entry name" value="Sig_transdc_resp-reg_receiver"/>
</dbReference>
<evidence type="ECO:0000313" key="6">
    <source>
        <dbReference type="Proteomes" id="UP000304900"/>
    </source>
</evidence>
<dbReference type="Gene3D" id="3.40.50.2300">
    <property type="match status" value="1"/>
</dbReference>
<protein>
    <submittedName>
        <fullName evidence="5">Response regulator transcription factor</fullName>
    </submittedName>
</protein>
<sequence length="210" mass="24360">MNILNIESYNVIRLGLKCLIEELLPHARLKQSDNFYDSLSLLSNEKFDLVFMDIDKPGGENIWMMQLLKEFQPETLILIHSDHHEALYAYHYIKAGAHAILSKQASRNEVRQALDTIMLKKGKYLSQATQQNLLVQYTASNPQNTPVSLIGMQPHELQVLKLMIRRKSRKEIAHELGLKENSVNIYKNRIFRKLKEEDEIRLAEKCSEAD</sequence>
<dbReference type="GO" id="GO:0000160">
    <property type="term" value="P:phosphorelay signal transduction system"/>
    <property type="evidence" value="ECO:0007669"/>
    <property type="project" value="InterPro"/>
</dbReference>
<gene>
    <name evidence="5" type="ORF">FDK13_33955</name>
</gene>
<dbReference type="CDD" id="cd17535">
    <property type="entry name" value="REC_NarL-like"/>
    <property type="match status" value="1"/>
</dbReference>
<dbReference type="GO" id="GO:0003677">
    <property type="term" value="F:DNA binding"/>
    <property type="evidence" value="ECO:0007669"/>
    <property type="project" value="UniProtKB-KW"/>
</dbReference>
<reference evidence="5 6" key="1">
    <citation type="submission" date="2019-05" db="EMBL/GenBank/DDBJ databases">
        <title>Dyadobacter AR-3-8 sp. nov., isolated from arctic soil.</title>
        <authorList>
            <person name="Chaudhary D.K."/>
        </authorList>
    </citation>
    <scope>NUCLEOTIDE SEQUENCE [LARGE SCALE GENOMIC DNA]</scope>
    <source>
        <strain evidence="5 6">AR-3-8</strain>
    </source>
</reference>
<dbReference type="InterPro" id="IPR011006">
    <property type="entry name" value="CheY-like_superfamily"/>
</dbReference>
<feature type="modified residue" description="4-aspartylphosphate" evidence="3">
    <location>
        <position position="53"/>
    </location>
</feature>
<dbReference type="SMART" id="SM00421">
    <property type="entry name" value="HTH_LUXR"/>
    <property type="match status" value="1"/>
</dbReference>
<dbReference type="EMBL" id="SZVO01000031">
    <property type="protein sequence ID" value="TKT85316.1"/>
    <property type="molecule type" value="Genomic_DNA"/>
</dbReference>
<organism evidence="5 6">
    <name type="scientific">Dyadobacter frigoris</name>
    <dbReference type="NCBI Taxonomy" id="2576211"/>
    <lineage>
        <taxon>Bacteria</taxon>
        <taxon>Pseudomonadati</taxon>
        <taxon>Bacteroidota</taxon>
        <taxon>Cytophagia</taxon>
        <taxon>Cytophagales</taxon>
        <taxon>Spirosomataceae</taxon>
        <taxon>Dyadobacter</taxon>
    </lineage>
</organism>
<evidence type="ECO:0000256" key="2">
    <source>
        <dbReference type="ARBA" id="ARBA00023125"/>
    </source>
</evidence>
<dbReference type="PANTHER" id="PTHR43214">
    <property type="entry name" value="TWO-COMPONENT RESPONSE REGULATOR"/>
    <property type="match status" value="1"/>
</dbReference>
<keyword evidence="2" id="KW-0238">DNA-binding</keyword>
<keyword evidence="1 3" id="KW-0597">Phosphoprotein</keyword>
<dbReference type="PROSITE" id="PS50110">
    <property type="entry name" value="RESPONSE_REGULATORY"/>
    <property type="match status" value="1"/>
</dbReference>
<dbReference type="InterPro" id="IPR039420">
    <property type="entry name" value="WalR-like"/>
</dbReference>
<feature type="domain" description="Response regulatory" evidence="4">
    <location>
        <begin position="2"/>
        <end position="118"/>
    </location>
</feature>
<dbReference type="SUPFAM" id="SSF46894">
    <property type="entry name" value="C-terminal effector domain of the bipartite response regulators"/>
    <property type="match status" value="1"/>
</dbReference>
<dbReference type="Pfam" id="PF00072">
    <property type="entry name" value="Response_reg"/>
    <property type="match status" value="1"/>
</dbReference>
<evidence type="ECO:0000256" key="1">
    <source>
        <dbReference type="ARBA" id="ARBA00022553"/>
    </source>
</evidence>
<dbReference type="GO" id="GO:0006355">
    <property type="term" value="P:regulation of DNA-templated transcription"/>
    <property type="evidence" value="ECO:0007669"/>
    <property type="project" value="InterPro"/>
</dbReference>
<evidence type="ECO:0000256" key="3">
    <source>
        <dbReference type="PROSITE-ProRule" id="PRU00169"/>
    </source>
</evidence>
<dbReference type="RefSeq" id="WP_137344464.1">
    <property type="nucleotide sequence ID" value="NZ_BSQH01000028.1"/>
</dbReference>
<accession>A0A4U6CMP3</accession>
<dbReference type="SUPFAM" id="SSF52172">
    <property type="entry name" value="CheY-like"/>
    <property type="match status" value="1"/>
</dbReference>
<dbReference type="InterPro" id="IPR058245">
    <property type="entry name" value="NreC/VraR/RcsB-like_REC"/>
</dbReference>
<dbReference type="InterPro" id="IPR016032">
    <property type="entry name" value="Sig_transdc_resp-reg_C-effctor"/>
</dbReference>